<dbReference type="Proteomes" id="UP001356704">
    <property type="component" value="Unassembled WGS sequence"/>
</dbReference>
<reference evidence="3 4" key="1">
    <citation type="submission" date="2024-02" db="EMBL/GenBank/DDBJ databases">
        <title>Winogradskyella poriferorum JCM 12885.</title>
        <authorList>
            <person name="Zhang D.-F."/>
            <person name="Fu Z.-Y."/>
        </authorList>
    </citation>
    <scope>NUCLEOTIDE SEQUENCE [LARGE SCALE GENOMIC DNA]</scope>
    <source>
        <strain evidence="3 4">JCM 12885</strain>
    </source>
</reference>
<gene>
    <name evidence="3" type="ORF">V1468_07840</name>
</gene>
<comment type="caution">
    <text evidence="3">The sequence shown here is derived from an EMBL/GenBank/DDBJ whole genome shotgun (WGS) entry which is preliminary data.</text>
</comment>
<dbReference type="RefSeq" id="WP_331810010.1">
    <property type="nucleotide sequence ID" value="NZ_JAZHOU010000002.1"/>
</dbReference>
<evidence type="ECO:0000259" key="2">
    <source>
        <dbReference type="Pfam" id="PF13505"/>
    </source>
</evidence>
<dbReference type="Pfam" id="PF13505">
    <property type="entry name" value="OMP_b-brl"/>
    <property type="match status" value="1"/>
</dbReference>
<proteinExistence type="predicted"/>
<keyword evidence="4" id="KW-1185">Reference proteome</keyword>
<keyword evidence="1" id="KW-0732">Signal</keyword>
<dbReference type="InterPro" id="IPR027385">
    <property type="entry name" value="Beta-barrel_OMP"/>
</dbReference>
<dbReference type="EMBL" id="JAZHOU010000002">
    <property type="protein sequence ID" value="MEF3078910.1"/>
    <property type="molecule type" value="Genomic_DNA"/>
</dbReference>
<feature type="domain" description="Outer membrane protein beta-barrel" evidence="2">
    <location>
        <begin position="14"/>
        <end position="171"/>
    </location>
</feature>
<evidence type="ECO:0000313" key="4">
    <source>
        <dbReference type="Proteomes" id="UP001356704"/>
    </source>
</evidence>
<dbReference type="InterPro" id="IPR011250">
    <property type="entry name" value="OMP/PagP_B-barrel"/>
</dbReference>
<evidence type="ECO:0000313" key="3">
    <source>
        <dbReference type="EMBL" id="MEF3078910.1"/>
    </source>
</evidence>
<dbReference type="SUPFAM" id="SSF56925">
    <property type="entry name" value="OMPA-like"/>
    <property type="match status" value="1"/>
</dbReference>
<organism evidence="3 4">
    <name type="scientific">Winogradskyella poriferorum</name>
    <dbReference type="NCBI Taxonomy" id="307627"/>
    <lineage>
        <taxon>Bacteria</taxon>
        <taxon>Pseudomonadati</taxon>
        <taxon>Bacteroidota</taxon>
        <taxon>Flavobacteriia</taxon>
        <taxon>Flavobacteriales</taxon>
        <taxon>Flavobacteriaceae</taxon>
        <taxon>Winogradskyella</taxon>
    </lineage>
</organism>
<accession>A0ABU7W5X3</accession>
<sequence>MFRAISFRSKSRANLTKIDSQSYDNSFELGFQVGGFAYYDFSDFIGIQAEVLFNQTNTKVTDEFSDVFGDAFDKDKTLNYISVPLLLRLNSGGLITINAGPQFSFLADGNETVLANGKKLFKDTDFSAVAGLELNLHPVIISARYVWGFSDISDVGEEANSHQIQLGVGLRLF</sequence>
<evidence type="ECO:0000256" key="1">
    <source>
        <dbReference type="ARBA" id="ARBA00022729"/>
    </source>
</evidence>
<protein>
    <submittedName>
        <fullName evidence="3">Porin family protein</fullName>
    </submittedName>
</protein>
<name>A0ABU7W5X3_9FLAO</name>